<reference evidence="1 2" key="1">
    <citation type="submission" date="2018-06" db="EMBL/GenBank/DDBJ databases">
        <title>Comparative genomics of Brasilonema spp. strains.</title>
        <authorList>
            <person name="Alvarenga D.O."/>
            <person name="Fiore M.F."/>
            <person name="Varani A.M."/>
        </authorList>
    </citation>
    <scope>NUCLEOTIDE SEQUENCE [LARGE SCALE GENOMIC DNA]</scope>
    <source>
        <strain evidence="1 2">SPC951</strain>
    </source>
</reference>
<dbReference type="EMBL" id="QMEB01000057">
    <property type="protein sequence ID" value="NMG19740.1"/>
    <property type="molecule type" value="Genomic_DNA"/>
</dbReference>
<keyword evidence="2" id="KW-1185">Reference proteome</keyword>
<accession>A0ABX1P5U5</accession>
<dbReference type="Proteomes" id="UP000718564">
    <property type="component" value="Unassembled WGS sequence"/>
</dbReference>
<gene>
    <name evidence="1" type="ORF">DP116_09820</name>
</gene>
<evidence type="ECO:0000313" key="2">
    <source>
        <dbReference type="Proteomes" id="UP000718564"/>
    </source>
</evidence>
<evidence type="ECO:0000313" key="1">
    <source>
        <dbReference type="EMBL" id="NMG19740.1"/>
    </source>
</evidence>
<name>A0ABX1P5U5_9CYAN</name>
<organism evidence="1 2">
    <name type="scientific">Brasilonema bromeliae SPC951</name>
    <dbReference type="NCBI Taxonomy" id="385972"/>
    <lineage>
        <taxon>Bacteria</taxon>
        <taxon>Bacillati</taxon>
        <taxon>Cyanobacteriota</taxon>
        <taxon>Cyanophyceae</taxon>
        <taxon>Nostocales</taxon>
        <taxon>Scytonemataceae</taxon>
        <taxon>Brasilonema</taxon>
        <taxon>Bromeliae group (in: Brasilonema)</taxon>
    </lineage>
</organism>
<sequence>MVSRLGLKTMTGRTITLKGVKPEGIVVACEKTFIYMVLLNQQQEIVSFGSFLTWIVCVFKIF</sequence>
<proteinExistence type="predicted"/>
<comment type="caution">
    <text evidence="1">The sequence shown here is derived from an EMBL/GenBank/DDBJ whole genome shotgun (WGS) entry which is preliminary data.</text>
</comment>
<protein>
    <submittedName>
        <fullName evidence="1">Uncharacterized protein</fullName>
    </submittedName>
</protein>